<organism evidence="3 4">
    <name type="scientific">Caenorhabditis nigoni</name>
    <dbReference type="NCBI Taxonomy" id="1611254"/>
    <lineage>
        <taxon>Eukaryota</taxon>
        <taxon>Metazoa</taxon>
        <taxon>Ecdysozoa</taxon>
        <taxon>Nematoda</taxon>
        <taxon>Chromadorea</taxon>
        <taxon>Rhabditida</taxon>
        <taxon>Rhabditina</taxon>
        <taxon>Rhabditomorpha</taxon>
        <taxon>Rhabditoidea</taxon>
        <taxon>Rhabditidae</taxon>
        <taxon>Peloderinae</taxon>
        <taxon>Caenorhabditis</taxon>
    </lineage>
</organism>
<dbReference type="InterPro" id="IPR019428">
    <property type="entry name" value="7TM_GPCR_serpentine_rcpt_Str"/>
</dbReference>
<dbReference type="EMBL" id="PDUG01000005">
    <property type="protein sequence ID" value="PIC24200.1"/>
    <property type="molecule type" value="Genomic_DNA"/>
</dbReference>
<sequence>MATSLMDMLVPMCVLIYRHAFSVFISDGFFSQHSEFNQILIAFRCSFISGAYAVLHAHFLYRYFVLFNNQFLTRYFMPCGLFTAVFYCILHLIYWTFFCYYYCGGDYSRRLYIRESMFEHHGQDVLNMSIIIVQYFEGTDDAMFKSRFGILFLSILSFISLALIFYFGYKIWYKLSKQSSDMSEKTKKLQTQLVKALIVQAAIPTCVSFAPCIISWYQPIFALDFGRASDTPKNLTDILPVLDEVSTEYFREEVLTRYHRNIQEFPATAMVAYDPIDGSVRWWNIMGILNLVIVVNTQYAVMIYCGWSMHMQMEDKIKNFSEMLRRHHRQFFKTLIIQITTPTIVLFIPITFMITLPLFNLNVSIPSGVLLCSFTLHPAMESICVMYAVSEYKRTAIRICRTIEKVWKEVQRRKREPSTTSTAPDVVPADT</sequence>
<protein>
    <submittedName>
        <fullName evidence="3">Uncharacterized protein</fullName>
    </submittedName>
</protein>
<feature type="transmembrane region" description="Helical" evidence="2">
    <location>
        <begin position="193"/>
        <end position="217"/>
    </location>
</feature>
<dbReference type="PANTHER" id="PTHR46000">
    <property type="entry name" value="SEVEN TM RECEPTOR-RELATED"/>
    <property type="match status" value="1"/>
</dbReference>
<feature type="transmembrane region" description="Helical" evidence="2">
    <location>
        <begin position="282"/>
        <end position="307"/>
    </location>
</feature>
<evidence type="ECO:0000313" key="4">
    <source>
        <dbReference type="Proteomes" id="UP000230233"/>
    </source>
</evidence>
<keyword evidence="2" id="KW-0472">Membrane</keyword>
<dbReference type="STRING" id="1611254.A0A2G5TAA6"/>
<feature type="transmembrane region" description="Helical" evidence="2">
    <location>
        <begin position="75"/>
        <end position="97"/>
    </location>
</feature>
<dbReference type="InterPro" id="IPR019423">
    <property type="entry name" value="7TM_GPCR_serpentine_rcpt_Srj"/>
</dbReference>
<dbReference type="AlphaFoldDB" id="A0A2G5TAA6"/>
<keyword evidence="2" id="KW-0812">Transmembrane</keyword>
<proteinExistence type="predicted"/>
<feature type="region of interest" description="Disordered" evidence="1">
    <location>
        <begin position="411"/>
        <end position="431"/>
    </location>
</feature>
<gene>
    <name evidence="3" type="primary">Cnig_chr_V.g17622</name>
    <name evidence="3" type="ORF">B9Z55_017622</name>
</gene>
<dbReference type="Pfam" id="PF10319">
    <property type="entry name" value="7TM_GPCR_Srj"/>
    <property type="match status" value="1"/>
</dbReference>
<keyword evidence="2" id="KW-1133">Transmembrane helix</keyword>
<dbReference type="OrthoDB" id="5817407at2759"/>
<comment type="caution">
    <text evidence="3">The sequence shown here is derived from an EMBL/GenBank/DDBJ whole genome shotgun (WGS) entry which is preliminary data.</text>
</comment>
<dbReference type="SUPFAM" id="SSF81321">
    <property type="entry name" value="Family A G protein-coupled receptor-like"/>
    <property type="match status" value="1"/>
</dbReference>
<evidence type="ECO:0000256" key="2">
    <source>
        <dbReference type="SAM" id="Phobius"/>
    </source>
</evidence>
<accession>A0A2G5TAA6</accession>
<feature type="transmembrane region" description="Helical" evidence="2">
    <location>
        <begin position="365"/>
        <end position="389"/>
    </location>
</feature>
<feature type="transmembrane region" description="Helical" evidence="2">
    <location>
        <begin position="36"/>
        <end position="55"/>
    </location>
</feature>
<feature type="transmembrane region" description="Helical" evidence="2">
    <location>
        <begin position="148"/>
        <end position="172"/>
    </location>
</feature>
<evidence type="ECO:0000256" key="1">
    <source>
        <dbReference type="SAM" id="MobiDB-lite"/>
    </source>
</evidence>
<dbReference type="Proteomes" id="UP000230233">
    <property type="component" value="Chromosome V"/>
</dbReference>
<name>A0A2G5TAA6_9PELO</name>
<keyword evidence="4" id="KW-1185">Reference proteome</keyword>
<evidence type="ECO:0000313" key="3">
    <source>
        <dbReference type="EMBL" id="PIC24200.1"/>
    </source>
</evidence>
<dbReference type="PANTHER" id="PTHR46000:SF9">
    <property type="entry name" value="SEVEN TM RECEPTOR"/>
    <property type="match status" value="1"/>
</dbReference>
<dbReference type="Pfam" id="PF10326">
    <property type="entry name" value="7TM_GPCR_Str"/>
    <property type="match status" value="1"/>
</dbReference>
<reference evidence="4" key="1">
    <citation type="submission" date="2017-10" db="EMBL/GenBank/DDBJ databases">
        <title>Rapid genome shrinkage in a self-fertile nematode reveals novel sperm competition proteins.</title>
        <authorList>
            <person name="Yin D."/>
            <person name="Schwarz E.M."/>
            <person name="Thomas C.G."/>
            <person name="Felde R.L."/>
            <person name="Korf I.F."/>
            <person name="Cutter A.D."/>
            <person name="Schartner C.M."/>
            <person name="Ralston E.J."/>
            <person name="Meyer B.J."/>
            <person name="Haag E.S."/>
        </authorList>
    </citation>
    <scope>NUCLEOTIDE SEQUENCE [LARGE SCALE GENOMIC DNA]</scope>
    <source>
        <strain evidence="4">JU1422</strain>
    </source>
</reference>
<feature type="transmembrane region" description="Helical" evidence="2">
    <location>
        <begin position="335"/>
        <end position="359"/>
    </location>
</feature>